<keyword evidence="2" id="KW-1185">Reference proteome</keyword>
<protein>
    <submittedName>
        <fullName evidence="1">Uncharacterized protein</fullName>
    </submittedName>
</protein>
<evidence type="ECO:0000313" key="1">
    <source>
        <dbReference type="EMBL" id="GFR04820.1"/>
    </source>
</evidence>
<gene>
    <name evidence="1" type="ORF">TNCT_708891</name>
</gene>
<accession>A0A8X6GM47</accession>
<dbReference type="EMBL" id="BMAO01025781">
    <property type="protein sequence ID" value="GFR04820.1"/>
    <property type="molecule type" value="Genomic_DNA"/>
</dbReference>
<dbReference type="OrthoDB" id="10418125at2759"/>
<reference evidence="1" key="1">
    <citation type="submission" date="2020-07" db="EMBL/GenBank/DDBJ databases">
        <title>Multicomponent nature underlies the extraordinary mechanical properties of spider dragline silk.</title>
        <authorList>
            <person name="Kono N."/>
            <person name="Nakamura H."/>
            <person name="Mori M."/>
            <person name="Yoshida Y."/>
            <person name="Ohtoshi R."/>
            <person name="Malay A.D."/>
            <person name="Moran D.A.P."/>
            <person name="Tomita M."/>
            <person name="Numata K."/>
            <person name="Arakawa K."/>
        </authorList>
    </citation>
    <scope>NUCLEOTIDE SEQUENCE</scope>
</reference>
<sequence length="104" mass="12226">MIRRMCPQYHLVAEVIGAESTEEMFGSISSDAYSYSKTAVHQSRTLIAQETLIFAEIKVFLFETRFIRIFVAQRAQKRRQMNFFKHSSTQRFKIIQTTRQLSRG</sequence>
<dbReference type="Proteomes" id="UP000887116">
    <property type="component" value="Unassembled WGS sequence"/>
</dbReference>
<evidence type="ECO:0000313" key="2">
    <source>
        <dbReference type="Proteomes" id="UP000887116"/>
    </source>
</evidence>
<comment type="caution">
    <text evidence="1">The sequence shown here is derived from an EMBL/GenBank/DDBJ whole genome shotgun (WGS) entry which is preliminary data.</text>
</comment>
<name>A0A8X6GM47_TRICU</name>
<dbReference type="AlphaFoldDB" id="A0A8X6GM47"/>
<proteinExistence type="predicted"/>
<organism evidence="1 2">
    <name type="scientific">Trichonephila clavata</name>
    <name type="common">Joro spider</name>
    <name type="synonym">Nephila clavata</name>
    <dbReference type="NCBI Taxonomy" id="2740835"/>
    <lineage>
        <taxon>Eukaryota</taxon>
        <taxon>Metazoa</taxon>
        <taxon>Ecdysozoa</taxon>
        <taxon>Arthropoda</taxon>
        <taxon>Chelicerata</taxon>
        <taxon>Arachnida</taxon>
        <taxon>Araneae</taxon>
        <taxon>Araneomorphae</taxon>
        <taxon>Entelegynae</taxon>
        <taxon>Araneoidea</taxon>
        <taxon>Nephilidae</taxon>
        <taxon>Trichonephila</taxon>
    </lineage>
</organism>